<dbReference type="EMBL" id="FOLW01000002">
    <property type="protein sequence ID" value="SFC50028.1"/>
    <property type="molecule type" value="Genomic_DNA"/>
</dbReference>
<evidence type="ECO:0000313" key="3">
    <source>
        <dbReference type="Proteomes" id="UP000226420"/>
    </source>
</evidence>
<organism evidence="2 3">
    <name type="scientific">Pragia fontium DSM 5563 = ATCC 49100</name>
    <dbReference type="NCBI Taxonomy" id="1122977"/>
    <lineage>
        <taxon>Bacteria</taxon>
        <taxon>Pseudomonadati</taxon>
        <taxon>Pseudomonadota</taxon>
        <taxon>Gammaproteobacteria</taxon>
        <taxon>Enterobacterales</taxon>
        <taxon>Budviciaceae</taxon>
        <taxon>Pragia</taxon>
    </lineage>
</organism>
<dbReference type="Proteomes" id="UP000226420">
    <property type="component" value="Unassembled WGS sequence"/>
</dbReference>
<name>A0AAJ4W9G9_9GAMM</name>
<feature type="domain" description="Baseplate protein J-like barrel" evidence="1">
    <location>
        <begin position="108"/>
        <end position="193"/>
    </location>
</feature>
<dbReference type="InterPro" id="IPR006949">
    <property type="entry name" value="Barrel_Baseplate_J-like"/>
</dbReference>
<comment type="caution">
    <text evidence="2">The sequence shown here is derived from an EMBL/GenBank/DDBJ whole genome shotgun (WGS) entry which is preliminary data.</text>
</comment>
<dbReference type="InterPro" id="IPR052399">
    <property type="entry name" value="Phage_Baseplate_Assmbl_Protein"/>
</dbReference>
<accession>A0AAJ4W9G9</accession>
<sequence>MKKNIDVNYEKILMDSGMPTTDQAVRAQFEILVKQEGLITNTSRMSPFWRLITAIVTTPFLWLKDALINTVLKNSFLATATGPFLDLFAWAVNIERKAALAASGVIHFYKTDDKQPITIKAGTIVQSERIDGVIYQLRVTNDIIIPAGVSALAVPVEAVSSGAGYNLAPGYYRILPQSVPGISYCANEENWLTQPGAEQESDGDLRPRIRNQYNLVSNYHTDAVYRGMISSIVGLNSERVYFVHDAPRGPGTADVYLLLDTGVISQPFVDAINDYVMAQGHHGHGDDLRCFALPETHHDLSVSLYLDHELEGEEQARLIDNVAHLIRCAFRENNQFNVVKVWPYSRYSFSQLGREIHRHFGVDSVVFSIGDITSGLAIPRLNNLTVSVDHG</sequence>
<evidence type="ECO:0000313" key="2">
    <source>
        <dbReference type="EMBL" id="SFC50028.1"/>
    </source>
</evidence>
<evidence type="ECO:0000259" key="1">
    <source>
        <dbReference type="Pfam" id="PF04865"/>
    </source>
</evidence>
<dbReference type="Pfam" id="PF04865">
    <property type="entry name" value="Baseplate_J"/>
    <property type="match status" value="1"/>
</dbReference>
<dbReference type="PANTHER" id="PTHR37829:SF3">
    <property type="entry name" value="PROTEIN JAYE-RELATED"/>
    <property type="match status" value="1"/>
</dbReference>
<gene>
    <name evidence="2" type="ORF">SAMN02745723_102517</name>
</gene>
<proteinExistence type="predicted"/>
<reference evidence="2 3" key="1">
    <citation type="submission" date="2016-10" db="EMBL/GenBank/DDBJ databases">
        <authorList>
            <person name="Varghese N."/>
            <person name="Submissions S."/>
        </authorList>
    </citation>
    <scope>NUCLEOTIDE SEQUENCE [LARGE SCALE GENOMIC DNA]</scope>
    <source>
        <strain evidence="2 3">DSM 5563</strain>
    </source>
</reference>
<dbReference type="RefSeq" id="WP_074821442.1">
    <property type="nucleotide sequence ID" value="NZ_FOLW01000002.1"/>
</dbReference>
<dbReference type="PANTHER" id="PTHR37829">
    <property type="entry name" value="PHAGE-LIKE ELEMENT PBSX PROTEIN XKDT"/>
    <property type="match status" value="1"/>
</dbReference>
<dbReference type="AlphaFoldDB" id="A0AAJ4W9G9"/>
<protein>
    <submittedName>
        <fullName evidence="2">Baseplate J-like protein</fullName>
    </submittedName>
</protein>